<evidence type="ECO:0000256" key="3">
    <source>
        <dbReference type="ARBA" id="ARBA00022475"/>
    </source>
</evidence>
<keyword evidence="3" id="KW-1003">Cell membrane</keyword>
<dbReference type="PATRIC" id="fig|742737.3.peg.3814"/>
<feature type="transmembrane region" description="Helical" evidence="7">
    <location>
        <begin position="112"/>
        <end position="132"/>
    </location>
</feature>
<evidence type="ECO:0000256" key="5">
    <source>
        <dbReference type="ARBA" id="ARBA00022989"/>
    </source>
</evidence>
<keyword evidence="10" id="KW-1185">Reference proteome</keyword>
<keyword evidence="5 7" id="KW-1133">Transmembrane helix</keyword>
<dbReference type="Gene3D" id="1.10.3720.10">
    <property type="entry name" value="MetI-like"/>
    <property type="match status" value="1"/>
</dbReference>
<keyword evidence="4 7" id="KW-0812">Transmembrane</keyword>
<sequence>MSAKKKTMRKLGRAGQMLGISVLIAVFLVPFYLGFIYSIKYKNEVTLDRLAWPQHPTISNYIRVITENSQFLVGYKNSILTTIPTVILLMVVTSMASWVLARNRGKFYNAMYTIFTLGILIPFQCIMLPLYLNLYKVGLVSSSLGFVIARSGLQISISVLVVTSFIKTVPRELEEAASIDGCNRFQTFWKIVFPLMKPINATQAVLNTLFVWNDYNTAVVLLRDKMSRTLPLAQIVYFNENTAELNLAFAFFNMAMLPVLILYLCLQKYVVSGIMSGAVKG</sequence>
<dbReference type="AlphaFoldDB" id="G5IK07"/>
<evidence type="ECO:0000256" key="1">
    <source>
        <dbReference type="ARBA" id="ARBA00004651"/>
    </source>
</evidence>
<organism evidence="9 10">
    <name type="scientific">Hungatella hathewayi WAL-18680</name>
    <dbReference type="NCBI Taxonomy" id="742737"/>
    <lineage>
        <taxon>Bacteria</taxon>
        <taxon>Bacillati</taxon>
        <taxon>Bacillota</taxon>
        <taxon>Clostridia</taxon>
        <taxon>Lachnospirales</taxon>
        <taxon>Lachnospiraceae</taxon>
        <taxon>Hungatella</taxon>
    </lineage>
</organism>
<comment type="subcellular location">
    <subcellularLocation>
        <location evidence="1 7">Cell membrane</location>
        <topology evidence="1 7">Multi-pass membrane protein</topology>
    </subcellularLocation>
</comment>
<evidence type="ECO:0000259" key="8">
    <source>
        <dbReference type="PROSITE" id="PS50928"/>
    </source>
</evidence>
<feature type="transmembrane region" description="Helical" evidence="7">
    <location>
        <begin position="20"/>
        <end position="39"/>
    </location>
</feature>
<feature type="transmembrane region" description="Helical" evidence="7">
    <location>
        <begin position="247"/>
        <end position="266"/>
    </location>
</feature>
<dbReference type="GO" id="GO:0055085">
    <property type="term" value="P:transmembrane transport"/>
    <property type="evidence" value="ECO:0007669"/>
    <property type="project" value="InterPro"/>
</dbReference>
<evidence type="ECO:0000256" key="2">
    <source>
        <dbReference type="ARBA" id="ARBA00022448"/>
    </source>
</evidence>
<gene>
    <name evidence="9" type="ORF">HMPREF9473_03835</name>
</gene>
<evidence type="ECO:0000256" key="4">
    <source>
        <dbReference type="ARBA" id="ARBA00022692"/>
    </source>
</evidence>
<protein>
    <recommendedName>
        <fullName evidence="8">ABC transmembrane type-1 domain-containing protein</fullName>
    </recommendedName>
</protein>
<name>G5IK07_9FIRM</name>
<accession>G5IK07</accession>
<dbReference type="EMBL" id="ADLN01000105">
    <property type="protein sequence ID" value="EHI58191.1"/>
    <property type="molecule type" value="Genomic_DNA"/>
</dbReference>
<dbReference type="HOGENOM" id="CLU_016047_1_2_9"/>
<dbReference type="CDD" id="cd06261">
    <property type="entry name" value="TM_PBP2"/>
    <property type="match status" value="1"/>
</dbReference>
<keyword evidence="2 7" id="KW-0813">Transport</keyword>
<dbReference type="PANTHER" id="PTHR32243">
    <property type="entry name" value="MALTOSE TRANSPORT SYSTEM PERMEASE-RELATED"/>
    <property type="match status" value="1"/>
</dbReference>
<reference evidence="9 10" key="1">
    <citation type="submission" date="2011-08" db="EMBL/GenBank/DDBJ databases">
        <title>The Genome Sequence of Clostridium hathewayi WAL-18680.</title>
        <authorList>
            <consortium name="The Broad Institute Genome Sequencing Platform"/>
            <person name="Earl A."/>
            <person name="Ward D."/>
            <person name="Feldgarden M."/>
            <person name="Gevers D."/>
            <person name="Finegold S.M."/>
            <person name="Summanen P.H."/>
            <person name="Molitoris D.R."/>
            <person name="Song M."/>
            <person name="Daigneault M."/>
            <person name="Allen-Vercoe E."/>
            <person name="Young S.K."/>
            <person name="Zeng Q."/>
            <person name="Gargeya S."/>
            <person name="Fitzgerald M."/>
            <person name="Haas B."/>
            <person name="Abouelleil A."/>
            <person name="Alvarado L."/>
            <person name="Arachchi H.M."/>
            <person name="Berlin A."/>
            <person name="Brown A."/>
            <person name="Chapman S.B."/>
            <person name="Chen Z."/>
            <person name="Dunbar C."/>
            <person name="Freedman E."/>
            <person name="Gearin G."/>
            <person name="Gellesch M."/>
            <person name="Goldberg J."/>
            <person name="Griggs A."/>
            <person name="Gujja S."/>
            <person name="Heiman D."/>
            <person name="Howarth C."/>
            <person name="Larson L."/>
            <person name="Lui A."/>
            <person name="MacDonald P.J.P."/>
            <person name="Montmayeur A."/>
            <person name="Murphy C."/>
            <person name="Neiman D."/>
            <person name="Pearson M."/>
            <person name="Priest M."/>
            <person name="Roberts A."/>
            <person name="Saif S."/>
            <person name="Shea T."/>
            <person name="Shenoy N."/>
            <person name="Sisk P."/>
            <person name="Stolte C."/>
            <person name="Sykes S."/>
            <person name="Wortman J."/>
            <person name="Nusbaum C."/>
            <person name="Birren B."/>
        </authorList>
    </citation>
    <scope>NUCLEOTIDE SEQUENCE [LARGE SCALE GENOMIC DNA]</scope>
    <source>
        <strain evidence="9 10">WAL-18680</strain>
    </source>
</reference>
<dbReference type="RefSeq" id="WP_006781826.1">
    <property type="nucleotide sequence ID" value="NZ_CP040506.1"/>
</dbReference>
<dbReference type="GO" id="GO:0005886">
    <property type="term" value="C:plasma membrane"/>
    <property type="evidence" value="ECO:0007669"/>
    <property type="project" value="UniProtKB-SubCell"/>
</dbReference>
<evidence type="ECO:0000313" key="9">
    <source>
        <dbReference type="EMBL" id="EHI58191.1"/>
    </source>
</evidence>
<comment type="caution">
    <text evidence="9">The sequence shown here is derived from an EMBL/GenBank/DDBJ whole genome shotgun (WGS) entry which is preliminary data.</text>
</comment>
<evidence type="ECO:0000313" key="10">
    <source>
        <dbReference type="Proteomes" id="UP000005384"/>
    </source>
</evidence>
<dbReference type="InterPro" id="IPR050901">
    <property type="entry name" value="BP-dep_ABC_trans_perm"/>
</dbReference>
<dbReference type="InterPro" id="IPR000515">
    <property type="entry name" value="MetI-like"/>
</dbReference>
<feature type="transmembrane region" description="Helical" evidence="7">
    <location>
        <begin position="79"/>
        <end position="100"/>
    </location>
</feature>
<evidence type="ECO:0000256" key="7">
    <source>
        <dbReference type="RuleBase" id="RU363032"/>
    </source>
</evidence>
<feature type="transmembrane region" description="Helical" evidence="7">
    <location>
        <begin position="144"/>
        <end position="166"/>
    </location>
</feature>
<dbReference type="Proteomes" id="UP000005384">
    <property type="component" value="Unassembled WGS sequence"/>
</dbReference>
<dbReference type="SUPFAM" id="SSF161098">
    <property type="entry name" value="MetI-like"/>
    <property type="match status" value="1"/>
</dbReference>
<comment type="similarity">
    <text evidence="7">Belongs to the binding-protein-dependent transport system permease family.</text>
</comment>
<dbReference type="Pfam" id="PF00528">
    <property type="entry name" value="BPD_transp_1"/>
    <property type="match status" value="1"/>
</dbReference>
<dbReference type="PANTHER" id="PTHR32243:SF24">
    <property type="entry name" value="DIACETYLCHITOBIOSE UPTAKE SYSTEM PERMEASE PROTEIN NGCG"/>
    <property type="match status" value="1"/>
</dbReference>
<dbReference type="OrthoDB" id="9772609at2"/>
<feature type="domain" description="ABC transmembrane type-1" evidence="8">
    <location>
        <begin position="75"/>
        <end position="266"/>
    </location>
</feature>
<dbReference type="InterPro" id="IPR035906">
    <property type="entry name" value="MetI-like_sf"/>
</dbReference>
<dbReference type="PROSITE" id="PS50928">
    <property type="entry name" value="ABC_TM1"/>
    <property type="match status" value="1"/>
</dbReference>
<evidence type="ECO:0000256" key="6">
    <source>
        <dbReference type="ARBA" id="ARBA00023136"/>
    </source>
</evidence>
<proteinExistence type="inferred from homology"/>
<keyword evidence="6 7" id="KW-0472">Membrane</keyword>